<dbReference type="InterPro" id="IPR029488">
    <property type="entry name" value="Hmw/CFAP97"/>
</dbReference>
<feature type="region of interest" description="Disordered" evidence="4">
    <location>
        <begin position="440"/>
        <end position="499"/>
    </location>
</feature>
<feature type="region of interest" description="Disordered" evidence="4">
    <location>
        <begin position="281"/>
        <end position="300"/>
    </location>
</feature>
<evidence type="ECO:0000313" key="5">
    <source>
        <dbReference type="EMBL" id="NXJ04046.1"/>
    </source>
</evidence>
<feature type="compositionally biased region" description="Basic and acidic residues" evidence="4">
    <location>
        <begin position="1"/>
        <end position="29"/>
    </location>
</feature>
<dbReference type="OrthoDB" id="515313at2759"/>
<dbReference type="InterPro" id="IPR038791">
    <property type="entry name" value="Cfap97/Hemingway"/>
</dbReference>
<feature type="compositionally biased region" description="Polar residues" evidence="4">
    <location>
        <begin position="478"/>
        <end position="499"/>
    </location>
</feature>
<feature type="non-terminal residue" evidence="5">
    <location>
        <position position="1"/>
    </location>
</feature>
<evidence type="ECO:0000313" key="6">
    <source>
        <dbReference type="Proteomes" id="UP000522663"/>
    </source>
</evidence>
<dbReference type="AlphaFoldDB" id="A0A7K9Y228"/>
<evidence type="ECO:0000256" key="2">
    <source>
        <dbReference type="ARBA" id="ARBA00021424"/>
    </source>
</evidence>
<feature type="non-terminal residue" evidence="5">
    <location>
        <position position="499"/>
    </location>
</feature>
<feature type="compositionally biased region" description="Polar residues" evidence="4">
    <location>
        <begin position="223"/>
        <end position="233"/>
    </location>
</feature>
<feature type="region of interest" description="Disordered" evidence="4">
    <location>
        <begin position="69"/>
        <end position="182"/>
    </location>
</feature>
<gene>
    <name evidence="5" type="primary">Cfap97</name>
    <name evidence="5" type="ORF">ODOGUJ_R12857</name>
</gene>
<evidence type="ECO:0000256" key="4">
    <source>
        <dbReference type="SAM" id="MobiDB-lite"/>
    </source>
</evidence>
<feature type="region of interest" description="Disordered" evidence="4">
    <location>
        <begin position="200"/>
        <end position="233"/>
    </location>
</feature>
<dbReference type="PANTHER" id="PTHR23035">
    <property type="entry name" value="CILIA- AND FLAGELLA-ASSOCIATED PROTEIN 97-RELATED"/>
    <property type="match status" value="1"/>
</dbReference>
<sequence>MDRFEDTSDGEVDHTFYESDFAEEKKTEENGQCIEKGNTKVVLSDPDLIGSSKDTNCCKEEIEEKREDLWKNQLLEDSTDNPGDASSLSLPPVCENAGTSGATSTASRRMQENVPAEIDYYTDVEDSSDDGKKQKIRPESAKQSYNVGRASRIYSTTSSSSSSSSSDSDSDSSLSDSLHSSSKGSACSAILLSPKQKCGSAIRLPEGKPMPGDRVEQSEDTGTDITSLSTPDSSFTQSFEFAASNVKKLELTALKRRTCAQKITSSFKKYKIRSSVKLFEKKSSNEEQQELTVGHPSGRMAEDFSADKGLRYCSDFKAAVELRDKRRRKLGIVHPSRGVRKNYSFTNEEVRRIDQENQRLLQELARLCAMPGSRTDMLKKSASPSLQVYHSAINRQKEQRRIEKENLALLKRLTAVKPTPGLRRSEQLWDYQRYVSYVNTSPSGRERSSLSRQRGLSRDASRACTASSTVRQKKEKPTSASPTGASQRPKSTNAHAACL</sequence>
<dbReference type="Pfam" id="PF13879">
    <property type="entry name" value="Hmw_CFAP97"/>
    <property type="match status" value="1"/>
</dbReference>
<feature type="coiled-coil region" evidence="3">
    <location>
        <begin position="343"/>
        <end position="413"/>
    </location>
</feature>
<protein>
    <recommendedName>
        <fullName evidence="2">Cilia- and flagella-associated protein 97</fullName>
    </recommendedName>
</protein>
<feature type="compositionally biased region" description="Basic and acidic residues" evidence="4">
    <location>
        <begin position="129"/>
        <end position="140"/>
    </location>
</feature>
<evidence type="ECO:0000256" key="1">
    <source>
        <dbReference type="ARBA" id="ARBA00008315"/>
    </source>
</evidence>
<keyword evidence="3" id="KW-0175">Coiled coil</keyword>
<evidence type="ECO:0000256" key="3">
    <source>
        <dbReference type="SAM" id="Coils"/>
    </source>
</evidence>
<accession>A0A7K9Y228</accession>
<feature type="compositionally biased region" description="Low complexity" evidence="4">
    <location>
        <begin position="155"/>
        <end position="182"/>
    </location>
</feature>
<name>A0A7K9Y228_9GALL</name>
<proteinExistence type="inferred from homology"/>
<comment type="caution">
    <text evidence="5">The sequence shown here is derived from an EMBL/GenBank/DDBJ whole genome shotgun (WGS) entry which is preliminary data.</text>
</comment>
<comment type="similarity">
    <text evidence="1">Belongs to the CFAP97 family.</text>
</comment>
<feature type="compositionally biased region" description="Polar residues" evidence="4">
    <location>
        <begin position="97"/>
        <end position="108"/>
    </location>
</feature>
<reference evidence="5 6" key="1">
    <citation type="submission" date="2019-09" db="EMBL/GenBank/DDBJ databases">
        <title>Bird 10,000 Genomes (B10K) Project - Family phase.</title>
        <authorList>
            <person name="Zhang G."/>
        </authorList>
    </citation>
    <scope>NUCLEOTIDE SEQUENCE [LARGE SCALE GENOMIC DNA]</scope>
    <source>
        <strain evidence="5">B10K-DU-001-53</strain>
        <tissue evidence="5">Muscle</tissue>
    </source>
</reference>
<feature type="compositionally biased region" description="Polar residues" evidence="4">
    <location>
        <begin position="80"/>
        <end position="89"/>
    </location>
</feature>
<keyword evidence="6" id="KW-1185">Reference proteome</keyword>
<dbReference type="EMBL" id="VXAB01000925">
    <property type="protein sequence ID" value="NXJ04046.1"/>
    <property type="molecule type" value="Genomic_DNA"/>
</dbReference>
<dbReference type="Proteomes" id="UP000522663">
    <property type="component" value="Unassembled WGS sequence"/>
</dbReference>
<dbReference type="GO" id="GO:0007283">
    <property type="term" value="P:spermatogenesis"/>
    <property type="evidence" value="ECO:0007669"/>
    <property type="project" value="TreeGrafter"/>
</dbReference>
<feature type="region of interest" description="Disordered" evidence="4">
    <location>
        <begin position="1"/>
        <end position="32"/>
    </location>
</feature>
<dbReference type="PANTHER" id="PTHR23035:SF1">
    <property type="entry name" value="CILIA- AND FLAGELLA-ASSOCIATED PROTEIN 97"/>
    <property type="match status" value="1"/>
</dbReference>
<organism evidence="5 6">
    <name type="scientific">Odontophorus gujanensis</name>
    <name type="common">marbled wood quail</name>
    <dbReference type="NCBI Taxonomy" id="886794"/>
    <lineage>
        <taxon>Eukaryota</taxon>
        <taxon>Metazoa</taxon>
        <taxon>Chordata</taxon>
        <taxon>Craniata</taxon>
        <taxon>Vertebrata</taxon>
        <taxon>Euteleostomi</taxon>
        <taxon>Archelosauria</taxon>
        <taxon>Archosauria</taxon>
        <taxon>Dinosauria</taxon>
        <taxon>Saurischia</taxon>
        <taxon>Theropoda</taxon>
        <taxon>Coelurosauria</taxon>
        <taxon>Aves</taxon>
        <taxon>Neognathae</taxon>
        <taxon>Galloanserae</taxon>
        <taxon>Galliformes</taxon>
        <taxon>Odontophoridae</taxon>
        <taxon>Odontophorus</taxon>
    </lineage>
</organism>